<feature type="domain" description="MacB-like periplasmic core" evidence="9">
    <location>
        <begin position="21"/>
        <end position="238"/>
    </location>
</feature>
<reference evidence="10 11" key="1">
    <citation type="submission" date="2021-03" db="EMBL/GenBank/DDBJ databases">
        <title>Enterococcal diversity collection.</title>
        <authorList>
            <person name="Gilmore M.S."/>
            <person name="Schwartzman J."/>
            <person name="Van Tyne D."/>
            <person name="Martin M."/>
            <person name="Earl A.M."/>
            <person name="Manson A.L."/>
            <person name="Straub T."/>
            <person name="Salamzade R."/>
            <person name="Saavedra J."/>
            <person name="Lebreton F."/>
            <person name="Prichula J."/>
            <person name="Schaufler K."/>
            <person name="Gaca A."/>
            <person name="Sgardioli B."/>
            <person name="Wagenaar J."/>
            <person name="Strong T."/>
        </authorList>
    </citation>
    <scope>NUCLEOTIDE SEQUENCE [LARGE SCALE GENOMIC DNA]</scope>
    <source>
        <strain evidence="10 11">669A</strain>
    </source>
</reference>
<comment type="caution">
    <text evidence="10">The sequence shown here is derived from an EMBL/GenBank/DDBJ whole genome shotgun (WGS) entry which is preliminary data.</text>
</comment>
<dbReference type="EMBL" id="JAFREM010000012">
    <property type="protein sequence ID" value="MBO1306046.1"/>
    <property type="molecule type" value="Genomic_DNA"/>
</dbReference>
<proteinExistence type="inferred from homology"/>
<feature type="transmembrane region" description="Helical" evidence="7">
    <location>
        <begin position="364"/>
        <end position="384"/>
    </location>
</feature>
<evidence type="ECO:0000256" key="5">
    <source>
        <dbReference type="ARBA" id="ARBA00023136"/>
    </source>
</evidence>
<gene>
    <name evidence="10" type="ORF">JZO70_07730</name>
</gene>
<evidence type="ECO:0000256" key="6">
    <source>
        <dbReference type="ARBA" id="ARBA00038076"/>
    </source>
</evidence>
<name>A0ABS3LBD3_9ENTE</name>
<comment type="similarity">
    <text evidence="6">Belongs to the ABC-4 integral membrane protein family.</text>
</comment>
<sequence>MKFLVNWQTAIKAIRNNRKRSLLTMFGIVIGIASVITIMALGRGFEKDTIKSLTDSDSEEIKVQVNFTPDDTSLYNGTIDLIQKPDIDMVQQVDGVKSADYISDNMDSIYKEIPVKQKKENKQIDLVARSNETPEVGRDLTDYDNDSHQKIALVDSTTAKDLYDKKESALGRGVDIEGHLFTIVGVFEGSELESMFSMPESNVKIPKKSYYTYFDKEVFTNSVEVMIADGYTPSVVTSDVIKKLTKSGTMTSMGEYTTTDTAMLTDGIGKIMSTLTYFISAIAGISLFIAGVGVMNMMYISVSERTKEIGIRRALGATENSIRMQFLMEGVTLTLLGGFVGYIIGIGVAYLIGKLLGISVSIDLFTVSLAIGVSTAIGIVFSVMPAGTAAKKDLIDILR</sequence>
<evidence type="ECO:0000313" key="10">
    <source>
        <dbReference type="EMBL" id="MBO1306046.1"/>
    </source>
</evidence>
<keyword evidence="2" id="KW-1003">Cell membrane</keyword>
<dbReference type="PANTHER" id="PTHR30572">
    <property type="entry name" value="MEMBRANE COMPONENT OF TRANSPORTER-RELATED"/>
    <property type="match status" value="1"/>
</dbReference>
<dbReference type="InterPro" id="IPR025857">
    <property type="entry name" value="MacB_PCD"/>
</dbReference>
<dbReference type="Pfam" id="PF12704">
    <property type="entry name" value="MacB_PCD"/>
    <property type="match status" value="1"/>
</dbReference>
<dbReference type="InterPro" id="IPR003838">
    <property type="entry name" value="ABC3_permease_C"/>
</dbReference>
<evidence type="ECO:0000259" key="9">
    <source>
        <dbReference type="Pfam" id="PF12704"/>
    </source>
</evidence>
<dbReference type="Proteomes" id="UP000664601">
    <property type="component" value="Unassembled WGS sequence"/>
</dbReference>
<comment type="subcellular location">
    <subcellularLocation>
        <location evidence="1">Cell membrane</location>
        <topology evidence="1">Multi-pass membrane protein</topology>
    </subcellularLocation>
</comment>
<dbReference type="InterPro" id="IPR050250">
    <property type="entry name" value="Macrolide_Exporter_MacB"/>
</dbReference>
<evidence type="ECO:0000256" key="7">
    <source>
        <dbReference type="SAM" id="Phobius"/>
    </source>
</evidence>
<feature type="transmembrane region" description="Helical" evidence="7">
    <location>
        <begin position="21"/>
        <end position="42"/>
    </location>
</feature>
<evidence type="ECO:0000313" key="11">
    <source>
        <dbReference type="Proteomes" id="UP000664601"/>
    </source>
</evidence>
<keyword evidence="5 7" id="KW-0472">Membrane</keyword>
<evidence type="ECO:0000256" key="1">
    <source>
        <dbReference type="ARBA" id="ARBA00004651"/>
    </source>
</evidence>
<keyword evidence="4 7" id="KW-1133">Transmembrane helix</keyword>
<dbReference type="Pfam" id="PF02687">
    <property type="entry name" value="FtsX"/>
    <property type="match status" value="1"/>
</dbReference>
<evidence type="ECO:0000256" key="4">
    <source>
        <dbReference type="ARBA" id="ARBA00022989"/>
    </source>
</evidence>
<evidence type="ECO:0000256" key="3">
    <source>
        <dbReference type="ARBA" id="ARBA00022692"/>
    </source>
</evidence>
<feature type="transmembrane region" description="Helical" evidence="7">
    <location>
        <begin position="277"/>
        <end position="302"/>
    </location>
</feature>
<evidence type="ECO:0000256" key="2">
    <source>
        <dbReference type="ARBA" id="ARBA00022475"/>
    </source>
</evidence>
<feature type="domain" description="ABC3 transporter permease C-terminal" evidence="8">
    <location>
        <begin position="281"/>
        <end position="392"/>
    </location>
</feature>
<accession>A0ABS3LBD3</accession>
<dbReference type="RefSeq" id="WP_207672975.1">
    <property type="nucleotide sequence ID" value="NZ_JAFREM010000012.1"/>
</dbReference>
<protein>
    <submittedName>
        <fullName evidence="10">ABC transporter permease</fullName>
    </submittedName>
</protein>
<evidence type="ECO:0000259" key="8">
    <source>
        <dbReference type="Pfam" id="PF02687"/>
    </source>
</evidence>
<keyword evidence="3 7" id="KW-0812">Transmembrane</keyword>
<dbReference type="PANTHER" id="PTHR30572:SF4">
    <property type="entry name" value="ABC TRANSPORTER PERMEASE YTRF"/>
    <property type="match status" value="1"/>
</dbReference>
<organism evidence="10 11">
    <name type="scientific">Candidatus Enterococcus moelleringii</name>
    <dbReference type="NCBI Taxonomy" id="2815325"/>
    <lineage>
        <taxon>Bacteria</taxon>
        <taxon>Bacillati</taxon>
        <taxon>Bacillota</taxon>
        <taxon>Bacilli</taxon>
        <taxon>Lactobacillales</taxon>
        <taxon>Enterococcaceae</taxon>
        <taxon>Enterococcus</taxon>
    </lineage>
</organism>
<keyword evidence="11" id="KW-1185">Reference proteome</keyword>
<feature type="transmembrane region" description="Helical" evidence="7">
    <location>
        <begin position="331"/>
        <end position="352"/>
    </location>
</feature>